<proteinExistence type="inferred from homology"/>
<dbReference type="Pfam" id="PF12464">
    <property type="entry name" value="Mac"/>
    <property type="match status" value="1"/>
</dbReference>
<comment type="similarity">
    <text evidence="1 5">Belongs to the transferase hexapeptide repeat family.</text>
</comment>
<evidence type="ECO:0000256" key="1">
    <source>
        <dbReference type="ARBA" id="ARBA00007274"/>
    </source>
</evidence>
<feature type="non-terminal residue" evidence="7">
    <location>
        <position position="96"/>
    </location>
</feature>
<dbReference type="EC" id="2.3.1.-" evidence="5"/>
<dbReference type="SMART" id="SM01266">
    <property type="entry name" value="Mac"/>
    <property type="match status" value="1"/>
</dbReference>
<comment type="caution">
    <text evidence="7">The sequence shown here is derived from an EMBL/GenBank/DDBJ whole genome shotgun (WGS) entry which is preliminary data.</text>
</comment>
<keyword evidence="3" id="KW-0677">Repeat</keyword>
<dbReference type="InterPro" id="IPR011004">
    <property type="entry name" value="Trimer_LpxA-like_sf"/>
</dbReference>
<evidence type="ECO:0000256" key="2">
    <source>
        <dbReference type="ARBA" id="ARBA00022679"/>
    </source>
</evidence>
<dbReference type="EMBL" id="RHFN01000150">
    <property type="protein sequence ID" value="ROU07127.1"/>
    <property type="molecule type" value="Genomic_DNA"/>
</dbReference>
<dbReference type="RefSeq" id="WP_281274819.1">
    <property type="nucleotide sequence ID" value="NZ_RHFN01000150.1"/>
</dbReference>
<dbReference type="PANTHER" id="PTHR43017">
    <property type="entry name" value="GALACTOSIDE O-ACETYLTRANSFERASE"/>
    <property type="match status" value="1"/>
</dbReference>
<evidence type="ECO:0000256" key="4">
    <source>
        <dbReference type="ARBA" id="ARBA00023315"/>
    </source>
</evidence>
<evidence type="ECO:0000313" key="7">
    <source>
        <dbReference type="EMBL" id="ROU07127.1"/>
    </source>
</evidence>
<dbReference type="Proteomes" id="UP000268051">
    <property type="component" value="Unassembled WGS sequence"/>
</dbReference>
<name>A0A3N2RI21_9ENTR</name>
<evidence type="ECO:0000256" key="3">
    <source>
        <dbReference type="ARBA" id="ARBA00022737"/>
    </source>
</evidence>
<dbReference type="GO" id="GO:0008870">
    <property type="term" value="F:galactoside O-acetyltransferase activity"/>
    <property type="evidence" value="ECO:0007669"/>
    <property type="project" value="TreeGrafter"/>
</dbReference>
<dbReference type="AlphaFoldDB" id="A0A3N2RI21"/>
<dbReference type="InterPro" id="IPR024688">
    <property type="entry name" value="Mac_dom"/>
</dbReference>
<gene>
    <name evidence="7" type="ORF">EB837_26695</name>
</gene>
<evidence type="ECO:0000259" key="6">
    <source>
        <dbReference type="SMART" id="SM01266"/>
    </source>
</evidence>
<evidence type="ECO:0000256" key="5">
    <source>
        <dbReference type="RuleBase" id="RU367021"/>
    </source>
</evidence>
<protein>
    <recommendedName>
        <fullName evidence="5">Acetyltransferase</fullName>
        <ecNumber evidence="5">2.3.1.-</ecNumber>
    </recommendedName>
</protein>
<dbReference type="SUPFAM" id="SSF51161">
    <property type="entry name" value="Trimeric LpxA-like enzymes"/>
    <property type="match status" value="1"/>
</dbReference>
<feature type="domain" description="Maltose/galactoside acetyltransferase" evidence="6">
    <location>
        <begin position="5"/>
        <end position="59"/>
    </location>
</feature>
<keyword evidence="4 5" id="KW-0012">Acyltransferase</keyword>
<dbReference type="PANTHER" id="PTHR43017:SF1">
    <property type="entry name" value="ACETYLTRANSFERASE YJL218W-RELATED"/>
    <property type="match status" value="1"/>
</dbReference>
<dbReference type="InterPro" id="IPR039369">
    <property type="entry name" value="LacA-like"/>
</dbReference>
<dbReference type="Gene3D" id="2.160.10.10">
    <property type="entry name" value="Hexapeptide repeat proteins"/>
    <property type="match status" value="1"/>
</dbReference>
<keyword evidence="2 5" id="KW-0808">Transferase</keyword>
<accession>A0A3N2RI21</accession>
<sequence>MSTDKDKMIAGELYRSAAETLSRDRLRARLLIHRYNHSLAEEHTLRQQILADLFGQVTEAYIEPTFRCDYGYNIFLGNNFFANFDCVMLDVCPIRI</sequence>
<organism evidence="7 8">
    <name type="scientific">Kluyvera ascorbata</name>
    <dbReference type="NCBI Taxonomy" id="51288"/>
    <lineage>
        <taxon>Bacteria</taxon>
        <taxon>Pseudomonadati</taxon>
        <taxon>Pseudomonadota</taxon>
        <taxon>Gammaproteobacteria</taxon>
        <taxon>Enterobacterales</taxon>
        <taxon>Enterobacteriaceae</taxon>
        <taxon>Kluyvera</taxon>
    </lineage>
</organism>
<evidence type="ECO:0000313" key="8">
    <source>
        <dbReference type="Proteomes" id="UP000268051"/>
    </source>
</evidence>
<reference evidence="7 8" key="1">
    <citation type="submission" date="2018-10" db="EMBL/GenBank/DDBJ databases">
        <title>Horizontal transference of carbapenem resistance between Klebsiella pneumoniae and Kluyvera ascorbata during abdominal infection: a case report.</title>
        <authorList>
            <person name="Raro O.H.F."/>
            <person name="Lima-Morales D."/>
            <person name="Barth A.L."/>
            <person name="Paim T.G.S."/>
            <person name="Mott M.P."/>
            <person name="Riche C.V.W."/>
            <person name="Teixeira U.F."/>
            <person name="Waechter F."/>
            <person name="Dias C.A.G."/>
        </authorList>
    </citation>
    <scope>NUCLEOTIDE SEQUENCE [LARGE SCALE GENOMIC DNA]</scope>
    <source>
        <strain evidence="7 8">OT2</strain>
    </source>
</reference>